<evidence type="ECO:0000256" key="11">
    <source>
        <dbReference type="ARBA" id="ARBA00022723"/>
    </source>
</evidence>
<reference evidence="19" key="1">
    <citation type="submission" date="2020-01" db="EMBL/GenBank/DDBJ databases">
        <title>Phosphoaccumulans saitamaens gen. nov., sp. nov., a polyphosphate accumulating bacterium isolated from surface river water.</title>
        <authorList>
            <person name="Watanabe K."/>
            <person name="Suda W."/>
        </authorList>
    </citation>
    <scope>NUCLEOTIDE SEQUENCE [LARGE SCALE GENOMIC DNA]</scope>
    <source>
        <strain evidence="19">ICHIAU1</strain>
    </source>
</reference>
<protein>
    <recommendedName>
        <fullName evidence="4">Succinate dehydrogenase hydrophobic membrane anchor subunit</fullName>
    </recommendedName>
</protein>
<keyword evidence="12" id="KW-0249">Electron transport</keyword>
<dbReference type="InterPro" id="IPR000701">
    <property type="entry name" value="SuccDH_FuR_B_TM-su"/>
</dbReference>
<dbReference type="Gene3D" id="1.20.1300.10">
    <property type="entry name" value="Fumarate reductase/succinate dehydrogenase, transmembrane subunit"/>
    <property type="match status" value="1"/>
</dbReference>
<evidence type="ECO:0000256" key="1">
    <source>
        <dbReference type="ARBA" id="ARBA00004050"/>
    </source>
</evidence>
<evidence type="ECO:0000256" key="7">
    <source>
        <dbReference type="ARBA" id="ARBA00022519"/>
    </source>
</evidence>
<evidence type="ECO:0000256" key="5">
    <source>
        <dbReference type="ARBA" id="ARBA00022448"/>
    </source>
</evidence>
<dbReference type="GO" id="GO:0009055">
    <property type="term" value="F:electron transfer activity"/>
    <property type="evidence" value="ECO:0007669"/>
    <property type="project" value="TreeGrafter"/>
</dbReference>
<dbReference type="AlphaFoldDB" id="A0A679HVR7"/>
<dbReference type="SUPFAM" id="SSF81343">
    <property type="entry name" value="Fumarate reductase respiratory complex transmembrane subunits"/>
    <property type="match status" value="1"/>
</dbReference>
<comment type="pathway">
    <text evidence="3">Carbohydrate metabolism; tricarboxylic acid cycle.</text>
</comment>
<keyword evidence="7" id="KW-0997">Cell inner membrane</keyword>
<evidence type="ECO:0000256" key="6">
    <source>
        <dbReference type="ARBA" id="ARBA00022475"/>
    </source>
</evidence>
<dbReference type="EMBL" id="AP022345">
    <property type="protein sequence ID" value="BBU68991.1"/>
    <property type="molecule type" value="Genomic_DNA"/>
</dbReference>
<keyword evidence="14 17" id="KW-0408">Iron</keyword>
<evidence type="ECO:0000256" key="4">
    <source>
        <dbReference type="ARBA" id="ARBA00019425"/>
    </source>
</evidence>
<evidence type="ECO:0000256" key="9">
    <source>
        <dbReference type="ARBA" id="ARBA00022617"/>
    </source>
</evidence>
<evidence type="ECO:0000313" key="18">
    <source>
        <dbReference type="EMBL" id="BBU68991.1"/>
    </source>
</evidence>
<dbReference type="GO" id="GO:0006099">
    <property type="term" value="P:tricarboxylic acid cycle"/>
    <property type="evidence" value="ECO:0007669"/>
    <property type="project" value="UniProtKB-UniPathway"/>
</dbReference>
<dbReference type="Proteomes" id="UP000463961">
    <property type="component" value="Chromosome"/>
</dbReference>
<evidence type="ECO:0000256" key="3">
    <source>
        <dbReference type="ARBA" id="ARBA00005163"/>
    </source>
</evidence>
<evidence type="ECO:0000256" key="13">
    <source>
        <dbReference type="ARBA" id="ARBA00022989"/>
    </source>
</evidence>
<dbReference type="GO" id="GO:0020037">
    <property type="term" value="F:heme binding"/>
    <property type="evidence" value="ECO:0007669"/>
    <property type="project" value="InterPro"/>
</dbReference>
<dbReference type="OrthoDB" id="5612767at2"/>
<keyword evidence="11 17" id="KW-0479">Metal-binding</keyword>
<dbReference type="GO" id="GO:0017004">
    <property type="term" value="P:cytochrome complex assembly"/>
    <property type="evidence" value="ECO:0007669"/>
    <property type="project" value="TreeGrafter"/>
</dbReference>
<evidence type="ECO:0000256" key="12">
    <source>
        <dbReference type="ARBA" id="ARBA00022982"/>
    </source>
</evidence>
<keyword evidence="5" id="KW-0813">Transport</keyword>
<dbReference type="PANTHER" id="PTHR38689:SF1">
    <property type="entry name" value="SUCCINATE DEHYDROGENASE HYDROPHOBIC MEMBRANE ANCHOR SUBUNIT"/>
    <property type="match status" value="1"/>
</dbReference>
<keyword evidence="8" id="KW-0816">Tricarboxylic acid cycle</keyword>
<name>A0A679HVR7_9RHOO</name>
<evidence type="ECO:0000256" key="2">
    <source>
        <dbReference type="ARBA" id="ARBA00004429"/>
    </source>
</evidence>
<dbReference type="NCBIfam" id="TIGR02968">
    <property type="entry name" value="succ_dehyd_anc"/>
    <property type="match status" value="1"/>
</dbReference>
<evidence type="ECO:0000256" key="10">
    <source>
        <dbReference type="ARBA" id="ARBA00022692"/>
    </source>
</evidence>
<dbReference type="GO" id="GO:0046872">
    <property type="term" value="F:metal ion binding"/>
    <property type="evidence" value="ECO:0007669"/>
    <property type="project" value="UniProtKB-KW"/>
</dbReference>
<comment type="function">
    <text evidence="1">Membrane-anchoring subunit of succinate dehydrogenase (SDH).</text>
</comment>
<dbReference type="InterPro" id="IPR014312">
    <property type="entry name" value="Succ_DH_anchor"/>
</dbReference>
<evidence type="ECO:0000256" key="15">
    <source>
        <dbReference type="ARBA" id="ARBA00023136"/>
    </source>
</evidence>
<dbReference type="InterPro" id="IPR034804">
    <property type="entry name" value="SQR/QFR_C/D"/>
</dbReference>
<feature type="binding site" evidence="16">
    <location>
        <position position="82"/>
    </location>
    <ligand>
        <name>a ubiquinone</name>
        <dbReference type="ChEBI" id="CHEBI:16389"/>
    </ligand>
</feature>
<dbReference type="RefSeq" id="WP_162050253.1">
    <property type="nucleotide sequence ID" value="NZ_AP019011.1"/>
</dbReference>
<evidence type="ECO:0000256" key="16">
    <source>
        <dbReference type="PIRSR" id="PIRSR000169-1"/>
    </source>
</evidence>
<keyword evidence="15" id="KW-0472">Membrane</keyword>
<feature type="binding site" description="axial binding residue" evidence="17">
    <location>
        <position position="70"/>
    </location>
    <ligand>
        <name>heme</name>
        <dbReference type="ChEBI" id="CHEBI:30413"/>
        <note>ligand shared with second transmembrane subunit</note>
    </ligand>
    <ligandPart>
        <name>Fe</name>
        <dbReference type="ChEBI" id="CHEBI:18248"/>
    </ligandPart>
</feature>
<evidence type="ECO:0000256" key="8">
    <source>
        <dbReference type="ARBA" id="ARBA00022532"/>
    </source>
</evidence>
<evidence type="ECO:0000256" key="14">
    <source>
        <dbReference type="ARBA" id="ARBA00023004"/>
    </source>
</evidence>
<dbReference type="GO" id="GO:0005886">
    <property type="term" value="C:plasma membrane"/>
    <property type="evidence" value="ECO:0007669"/>
    <property type="project" value="UniProtKB-SubCell"/>
</dbReference>
<keyword evidence="13" id="KW-1133">Transmembrane helix</keyword>
<dbReference type="PIRSF" id="PIRSF000169">
    <property type="entry name" value="SDH_D"/>
    <property type="match status" value="1"/>
</dbReference>
<evidence type="ECO:0000256" key="17">
    <source>
        <dbReference type="PIRSR" id="PIRSR000169-2"/>
    </source>
</evidence>
<dbReference type="PANTHER" id="PTHR38689">
    <property type="entry name" value="SUCCINATE DEHYDROGENASE HYDROPHOBIC MEMBRANE ANCHOR SUBUNIT"/>
    <property type="match status" value="1"/>
</dbReference>
<comment type="cofactor">
    <cofactor evidence="17">
        <name>heme</name>
        <dbReference type="ChEBI" id="CHEBI:30413"/>
    </cofactor>
    <text evidence="17">The heme is bound between the two transmembrane subunits.</text>
</comment>
<proteinExistence type="predicted"/>
<keyword evidence="9 17" id="KW-0349">Heme</keyword>
<dbReference type="UniPathway" id="UPA00223"/>
<comment type="subcellular location">
    <subcellularLocation>
        <location evidence="2">Cell inner membrane</location>
        <topology evidence="2">Multi-pass membrane protein</topology>
    </subcellularLocation>
</comment>
<keyword evidence="19" id="KW-1185">Reference proteome</keyword>
<evidence type="ECO:0000313" key="19">
    <source>
        <dbReference type="Proteomes" id="UP000463961"/>
    </source>
</evidence>
<keyword evidence="6" id="KW-1003">Cell membrane</keyword>
<organism evidence="18 19">
    <name type="scientific">Fluviibacter phosphoraccumulans</name>
    <dbReference type="NCBI Taxonomy" id="1751046"/>
    <lineage>
        <taxon>Bacteria</taxon>
        <taxon>Pseudomonadati</taxon>
        <taxon>Pseudomonadota</taxon>
        <taxon>Betaproteobacteria</taxon>
        <taxon>Rhodocyclales</taxon>
        <taxon>Fluviibacteraceae</taxon>
        <taxon>Fluviibacter</taxon>
    </lineage>
</organism>
<gene>
    <name evidence="18" type="primary">sdhD</name>
    <name evidence="18" type="ORF">ICHIAU1_12740</name>
</gene>
<keyword evidence="10" id="KW-0812">Transmembrane</keyword>
<dbReference type="CDD" id="cd03494">
    <property type="entry name" value="SQR_TypeC_SdhD"/>
    <property type="match status" value="1"/>
</dbReference>
<sequence>MKRNVVGAHYGLTTWIAQRATAVLMAIYTVIFLVAVLAVQPGTADAWRGIFANGFMKFVTFLFFLSLFYHAWIGIRDLWMDYIKPTGVRLSLHVLTIAVLIGYAGWASKILWSL</sequence>
<dbReference type="Pfam" id="PF01127">
    <property type="entry name" value="Sdh_cyt"/>
    <property type="match status" value="1"/>
</dbReference>
<accession>A0A679HVR7</accession>